<protein>
    <submittedName>
        <fullName evidence="7">Lysylphosphatidylglycerol synthase TM region</fullName>
    </submittedName>
</protein>
<organism evidence="7 8">
    <name type="scientific">Polynucleobacter kasalickyi</name>
    <dbReference type="NCBI Taxonomy" id="1938817"/>
    <lineage>
        <taxon>Bacteria</taxon>
        <taxon>Pseudomonadati</taxon>
        <taxon>Pseudomonadota</taxon>
        <taxon>Betaproteobacteria</taxon>
        <taxon>Burkholderiales</taxon>
        <taxon>Burkholderiaceae</taxon>
        <taxon>Polynucleobacter</taxon>
    </lineage>
</organism>
<dbReference type="Pfam" id="PF03706">
    <property type="entry name" value="LPG_synthase_TM"/>
    <property type="match status" value="1"/>
</dbReference>
<evidence type="ECO:0000313" key="8">
    <source>
        <dbReference type="Proteomes" id="UP000192708"/>
    </source>
</evidence>
<comment type="subcellular location">
    <subcellularLocation>
        <location evidence="1">Cell membrane</location>
        <topology evidence="1">Multi-pass membrane protein</topology>
    </subcellularLocation>
</comment>
<evidence type="ECO:0000313" key="7">
    <source>
        <dbReference type="EMBL" id="SMC68132.1"/>
    </source>
</evidence>
<dbReference type="EMBL" id="FWXJ01000011">
    <property type="protein sequence ID" value="SMC68132.1"/>
    <property type="molecule type" value="Genomic_DNA"/>
</dbReference>
<evidence type="ECO:0000256" key="6">
    <source>
        <dbReference type="SAM" id="Phobius"/>
    </source>
</evidence>
<dbReference type="GO" id="GO:0005886">
    <property type="term" value="C:plasma membrane"/>
    <property type="evidence" value="ECO:0007669"/>
    <property type="project" value="UniProtKB-SubCell"/>
</dbReference>
<proteinExistence type="predicted"/>
<dbReference type="Proteomes" id="UP000192708">
    <property type="component" value="Unassembled WGS sequence"/>
</dbReference>
<evidence type="ECO:0000256" key="5">
    <source>
        <dbReference type="ARBA" id="ARBA00023136"/>
    </source>
</evidence>
<feature type="transmembrane region" description="Helical" evidence="6">
    <location>
        <begin position="226"/>
        <end position="251"/>
    </location>
</feature>
<evidence type="ECO:0000256" key="3">
    <source>
        <dbReference type="ARBA" id="ARBA00022692"/>
    </source>
</evidence>
<dbReference type="PANTHER" id="PTHR40277:SF1">
    <property type="entry name" value="BLL5419 PROTEIN"/>
    <property type="match status" value="1"/>
</dbReference>
<evidence type="ECO:0000256" key="4">
    <source>
        <dbReference type="ARBA" id="ARBA00022989"/>
    </source>
</evidence>
<feature type="transmembrane region" description="Helical" evidence="6">
    <location>
        <begin position="186"/>
        <end position="206"/>
    </location>
</feature>
<keyword evidence="8" id="KW-1185">Reference proteome</keyword>
<dbReference type="InterPro" id="IPR022791">
    <property type="entry name" value="L-PG_synthase/AglD"/>
</dbReference>
<name>A0A1W2B628_9BURK</name>
<evidence type="ECO:0000256" key="1">
    <source>
        <dbReference type="ARBA" id="ARBA00004651"/>
    </source>
</evidence>
<keyword evidence="3 6" id="KW-0812">Transmembrane</keyword>
<feature type="transmembrane region" description="Helical" evidence="6">
    <location>
        <begin position="152"/>
        <end position="174"/>
    </location>
</feature>
<keyword evidence="5 6" id="KW-0472">Membrane</keyword>
<feature type="transmembrane region" description="Helical" evidence="6">
    <location>
        <begin position="99"/>
        <end position="120"/>
    </location>
</feature>
<keyword evidence="4 6" id="KW-1133">Transmembrane helix</keyword>
<feature type="transmembrane region" description="Helical" evidence="6">
    <location>
        <begin position="72"/>
        <end position="92"/>
    </location>
</feature>
<reference evidence="7 8" key="1">
    <citation type="submission" date="2017-04" db="EMBL/GenBank/DDBJ databases">
        <authorList>
            <person name="Afonso C.L."/>
            <person name="Miller P.J."/>
            <person name="Scott M.A."/>
            <person name="Spackman E."/>
            <person name="Goraichik I."/>
            <person name="Dimitrov K.M."/>
            <person name="Suarez D.L."/>
            <person name="Swayne D.E."/>
        </authorList>
    </citation>
    <scope>NUCLEOTIDE SEQUENCE [LARGE SCALE GENOMIC DNA]</scope>
    <source>
        <strain evidence="7 8">VK13</strain>
    </source>
</reference>
<gene>
    <name evidence="7" type="ORF">SAMN06296008_11189</name>
</gene>
<evidence type="ECO:0000256" key="2">
    <source>
        <dbReference type="ARBA" id="ARBA00022475"/>
    </source>
</evidence>
<dbReference type="AlphaFoldDB" id="A0A1W2B628"/>
<accession>A0A1W2B628</accession>
<keyword evidence="2" id="KW-1003">Cell membrane</keyword>
<sequence>MQAGGFSNPLIEYVRWYFSGGLINQGLPTTLGGDSYRAISALQHTESNLSLQTSQTPNLKSAFYNVALDRSLGFAGNSILGAIGLGLGGYIFNDWLGTTGWILVGVMISGAGFISFLLHFKASRTLIQKTLERLQIHHGMQATMNAWGWPNIIVQIPFAVLIHALTLAAYWGCLKACHVDAPIESLLIGIPAISILMILPISISGWGLRETSLASILGLWHLDTSLVILSSLLYGLITLITFLPGLFRLVVKKTPPEIISL</sequence>
<dbReference type="PANTHER" id="PTHR40277">
    <property type="entry name" value="BLL5419 PROTEIN"/>
    <property type="match status" value="1"/>
</dbReference>
<dbReference type="STRING" id="1938817.SAMN06296008_11189"/>